<dbReference type="InterPro" id="IPR052071">
    <property type="entry name" value="SCUB_EGF-like_domain"/>
</dbReference>
<keyword evidence="3" id="KW-1185">Reference proteome</keyword>
<dbReference type="CDD" id="cd00054">
    <property type="entry name" value="EGF_CA"/>
    <property type="match status" value="1"/>
</dbReference>
<dbReference type="Pfam" id="PF00008">
    <property type="entry name" value="EGF"/>
    <property type="match status" value="1"/>
</dbReference>
<evidence type="ECO:0000259" key="2">
    <source>
        <dbReference type="PROSITE" id="PS50026"/>
    </source>
</evidence>
<protein>
    <submittedName>
        <fullName evidence="4">Receptor protein-tyrosine kinase</fullName>
    </submittedName>
</protein>
<dbReference type="GO" id="GO:0005615">
    <property type="term" value="C:extracellular space"/>
    <property type="evidence" value="ECO:0007669"/>
    <property type="project" value="TreeGrafter"/>
</dbReference>
<dbReference type="PROSITE" id="PS00022">
    <property type="entry name" value="EGF_1"/>
    <property type="match status" value="1"/>
</dbReference>
<comment type="caution">
    <text evidence="1">Lacks conserved residue(s) required for the propagation of feature annotation.</text>
</comment>
<accession>A0A158R642</accession>
<dbReference type="WBParaSite" id="SMUV_0000935401-mRNA-1">
    <property type="protein sequence ID" value="SMUV_0000935401-mRNA-1"/>
    <property type="gene ID" value="SMUV_0000935401"/>
</dbReference>
<dbReference type="InterPro" id="IPR009030">
    <property type="entry name" value="Growth_fac_rcpt_cys_sf"/>
</dbReference>
<dbReference type="SUPFAM" id="SSF57184">
    <property type="entry name" value="Growth factor receptor domain"/>
    <property type="match status" value="2"/>
</dbReference>
<feature type="domain" description="EGF-like" evidence="2">
    <location>
        <begin position="467"/>
        <end position="510"/>
    </location>
</feature>
<sequence>MGHFYRFESGGQNLYGEEEHSKRKKRGANVQSEGGGNNIPVLLAMYRWLVVLCLFTAATPSACTASRPSLASIAYGGRIHRNYIINNFNDDNDRTVPAIRVIRLKIDYPNASISSINDYATWNILMKNSVLASLRFINKHWLLCGETPYKKEVNDCGKLEVTGEVLGPTHYRINATFIAQRDPVSSAKVGATSTVFALLQIGLRGGIFQYTNELKILGKPDVKLNFDEEFFCFRGSILVGEDRCSKFNVFEAQCIPGTRYDHRIKRCVRCPKGSYQPLYGQERCVRCGIGFTTLRDGHVDKHSCIVECQPGYFLETRLSQCLPCGYTAYQPYRDSSICYSCPPGTITLTPTAVSITQCKSNCPPGEERTADGNCTPCRVGFFKTEDDLFCRPCNPTVTTSTTGAVSESQCNLTNCKPGFYFNQHFHLCLRCGYGEYQDDNGALQCKKCPAGYTTKIFGAKSISDCKSMNQCETGEHRCHWLAACFDLPDEGNQPRYGCRCQPGFVGNGFECTDICLHLCLNGGKCIKTSRGFPKCICPPNFEGKRCELNFNKKEENEIVVRE</sequence>
<dbReference type="AlphaFoldDB" id="A0A158R642"/>
<dbReference type="Proteomes" id="UP000046393">
    <property type="component" value="Unplaced"/>
</dbReference>
<dbReference type="Pfam" id="PF07699">
    <property type="entry name" value="Ephrin_rec_like"/>
    <property type="match status" value="4"/>
</dbReference>
<dbReference type="InterPro" id="IPR000742">
    <property type="entry name" value="EGF"/>
</dbReference>
<evidence type="ECO:0000313" key="4">
    <source>
        <dbReference type="WBParaSite" id="SMUV_0000935401-mRNA-1"/>
    </source>
</evidence>
<dbReference type="PANTHER" id="PTHR24046">
    <property type="entry name" value="SIGNAL PEPTIDE, CUB AND EGF-LIKE DOMAIN-CONTAINING"/>
    <property type="match status" value="1"/>
</dbReference>
<dbReference type="SMART" id="SM01411">
    <property type="entry name" value="Ephrin_rec_like"/>
    <property type="match status" value="4"/>
</dbReference>
<dbReference type="GO" id="GO:0009986">
    <property type="term" value="C:cell surface"/>
    <property type="evidence" value="ECO:0007669"/>
    <property type="project" value="TreeGrafter"/>
</dbReference>
<organism evidence="3 4">
    <name type="scientific">Syphacia muris</name>
    <dbReference type="NCBI Taxonomy" id="451379"/>
    <lineage>
        <taxon>Eukaryota</taxon>
        <taxon>Metazoa</taxon>
        <taxon>Ecdysozoa</taxon>
        <taxon>Nematoda</taxon>
        <taxon>Chromadorea</taxon>
        <taxon>Rhabditida</taxon>
        <taxon>Spirurina</taxon>
        <taxon>Oxyuridomorpha</taxon>
        <taxon>Oxyuroidea</taxon>
        <taxon>Oxyuridae</taxon>
        <taxon>Syphacia</taxon>
    </lineage>
</organism>
<dbReference type="Gene3D" id="2.10.25.10">
    <property type="entry name" value="Laminin"/>
    <property type="match status" value="2"/>
</dbReference>
<dbReference type="Gene3D" id="2.10.50.10">
    <property type="entry name" value="Tumor Necrosis Factor Receptor, subunit A, domain 2"/>
    <property type="match status" value="2"/>
</dbReference>
<feature type="disulfide bond" evidence="1">
    <location>
        <begin position="537"/>
        <end position="546"/>
    </location>
</feature>
<evidence type="ECO:0000313" key="3">
    <source>
        <dbReference type="Proteomes" id="UP000046393"/>
    </source>
</evidence>
<dbReference type="InterPro" id="IPR011641">
    <property type="entry name" value="Tyr-kin_ephrin_A/B_rcpt-like"/>
</dbReference>
<feature type="disulfide bond" evidence="1">
    <location>
        <begin position="515"/>
        <end position="525"/>
    </location>
</feature>
<evidence type="ECO:0000256" key="1">
    <source>
        <dbReference type="PROSITE-ProRule" id="PRU00076"/>
    </source>
</evidence>
<dbReference type="PANTHER" id="PTHR24046:SF5">
    <property type="entry name" value="EGF-LIKE DOMAIN-CONTAINING PROTEIN"/>
    <property type="match status" value="1"/>
</dbReference>
<keyword evidence="1" id="KW-1015">Disulfide bond</keyword>
<feature type="domain" description="EGF-like" evidence="2">
    <location>
        <begin position="512"/>
        <end position="547"/>
    </location>
</feature>
<dbReference type="PROSITE" id="PS50026">
    <property type="entry name" value="EGF_3"/>
    <property type="match status" value="2"/>
</dbReference>
<dbReference type="GO" id="GO:0007165">
    <property type="term" value="P:signal transduction"/>
    <property type="evidence" value="ECO:0007669"/>
    <property type="project" value="TreeGrafter"/>
</dbReference>
<reference evidence="4" key="1">
    <citation type="submission" date="2016-04" db="UniProtKB">
        <authorList>
            <consortium name="WormBaseParasite"/>
        </authorList>
    </citation>
    <scope>IDENTIFICATION</scope>
</reference>
<keyword evidence="1" id="KW-0245">EGF-like domain</keyword>
<dbReference type="STRING" id="451379.A0A158R642"/>
<proteinExistence type="predicted"/>
<dbReference type="SUPFAM" id="SSF57196">
    <property type="entry name" value="EGF/Laminin"/>
    <property type="match status" value="1"/>
</dbReference>
<name>A0A158R642_9BILA</name>
<dbReference type="SMART" id="SM00181">
    <property type="entry name" value="EGF"/>
    <property type="match status" value="3"/>
</dbReference>